<organism evidence="2 3">
    <name type="scientific">Fusibacter ferrireducens</name>
    <dbReference type="NCBI Taxonomy" id="2785058"/>
    <lineage>
        <taxon>Bacteria</taxon>
        <taxon>Bacillati</taxon>
        <taxon>Bacillota</taxon>
        <taxon>Clostridia</taxon>
        <taxon>Eubacteriales</taxon>
        <taxon>Eubacteriales Family XII. Incertae Sedis</taxon>
        <taxon>Fusibacter</taxon>
    </lineage>
</organism>
<keyword evidence="3" id="KW-1185">Reference proteome</keyword>
<reference evidence="2 3" key="1">
    <citation type="submission" date="2020-11" db="EMBL/GenBank/DDBJ databases">
        <title>Fusibacter basophilias sp. nov.</title>
        <authorList>
            <person name="Qiu D."/>
        </authorList>
    </citation>
    <scope>NUCLEOTIDE SEQUENCE [LARGE SCALE GENOMIC DNA]</scope>
    <source>
        <strain evidence="2 3">Q10-2</strain>
    </source>
</reference>
<evidence type="ECO:0000259" key="1">
    <source>
        <dbReference type="PROSITE" id="PS51186"/>
    </source>
</evidence>
<sequence>MKLENERIRIREYRESDFRSLHLLLTNNKVMTYMPEIRSNSLDDSYKTLYDAILESKLIHRQKYFFALEEKATNTYIGEIGYTILLEAIEGNVVNLGYFILPQYWGMGYVTEAVKMIIDYMFETQNIVKICAGCVADNRASIRVMEKAGMVQESHLVKHMILEGNLHDRYDYRITKDEWQVRVSKSKR</sequence>
<dbReference type="InterPro" id="IPR000182">
    <property type="entry name" value="GNAT_dom"/>
</dbReference>
<feature type="domain" description="N-acetyltransferase" evidence="1">
    <location>
        <begin position="8"/>
        <end position="177"/>
    </location>
</feature>
<accession>A0ABR9ZVN2</accession>
<dbReference type="PROSITE" id="PS51186">
    <property type="entry name" value="GNAT"/>
    <property type="match status" value="1"/>
</dbReference>
<proteinExistence type="predicted"/>
<dbReference type="Gene3D" id="3.40.630.30">
    <property type="match status" value="1"/>
</dbReference>
<dbReference type="Proteomes" id="UP000614200">
    <property type="component" value="Unassembled WGS sequence"/>
</dbReference>
<dbReference type="Pfam" id="PF13302">
    <property type="entry name" value="Acetyltransf_3"/>
    <property type="match status" value="1"/>
</dbReference>
<dbReference type="SUPFAM" id="SSF55729">
    <property type="entry name" value="Acyl-CoA N-acyltransferases (Nat)"/>
    <property type="match status" value="1"/>
</dbReference>
<dbReference type="EMBL" id="JADKNH010000009">
    <property type="protein sequence ID" value="MBF4694493.1"/>
    <property type="molecule type" value="Genomic_DNA"/>
</dbReference>
<dbReference type="InterPro" id="IPR051531">
    <property type="entry name" value="N-acetyltransferase"/>
</dbReference>
<gene>
    <name evidence="2" type="ORF">ISU02_15385</name>
</gene>
<protein>
    <submittedName>
        <fullName evidence="2">GNAT family N-acetyltransferase</fullName>
    </submittedName>
</protein>
<evidence type="ECO:0000313" key="3">
    <source>
        <dbReference type="Proteomes" id="UP000614200"/>
    </source>
</evidence>
<evidence type="ECO:0000313" key="2">
    <source>
        <dbReference type="EMBL" id="MBF4694493.1"/>
    </source>
</evidence>
<comment type="caution">
    <text evidence="2">The sequence shown here is derived from an EMBL/GenBank/DDBJ whole genome shotgun (WGS) entry which is preliminary data.</text>
</comment>
<dbReference type="InterPro" id="IPR016181">
    <property type="entry name" value="Acyl_CoA_acyltransferase"/>
</dbReference>
<name>A0ABR9ZVN2_9FIRM</name>
<dbReference type="RefSeq" id="WP_194702728.1">
    <property type="nucleotide sequence ID" value="NZ_JADKNH010000009.1"/>
</dbReference>
<dbReference type="PANTHER" id="PTHR43792">
    <property type="entry name" value="GNAT FAMILY, PUTATIVE (AFU_ORTHOLOGUE AFUA_3G00765)-RELATED-RELATED"/>
    <property type="match status" value="1"/>
</dbReference>